<organism evidence="3 4">
    <name type="scientific">Anaeromicrobium sediminis</name>
    <dbReference type="NCBI Taxonomy" id="1478221"/>
    <lineage>
        <taxon>Bacteria</taxon>
        <taxon>Bacillati</taxon>
        <taxon>Bacillota</taxon>
        <taxon>Clostridia</taxon>
        <taxon>Peptostreptococcales</taxon>
        <taxon>Thermotaleaceae</taxon>
        <taxon>Anaeromicrobium</taxon>
    </lineage>
</organism>
<dbReference type="AlphaFoldDB" id="A0A267MQW1"/>
<comment type="caution">
    <text evidence="3">The sequence shown here is derived from an EMBL/GenBank/DDBJ whole genome shotgun (WGS) entry which is preliminary data.</text>
</comment>
<dbReference type="InterPro" id="IPR018931">
    <property type="entry name" value="DUF2520"/>
</dbReference>
<dbReference type="Proteomes" id="UP000216024">
    <property type="component" value="Unassembled WGS sequence"/>
</dbReference>
<keyword evidence="4" id="KW-1185">Reference proteome</keyword>
<dbReference type="Pfam" id="PF10727">
    <property type="entry name" value="Rossmann-like"/>
    <property type="match status" value="1"/>
</dbReference>
<proteinExistence type="predicted"/>
<dbReference type="RefSeq" id="WP_095130236.1">
    <property type="nucleotide sequence ID" value="NZ_NIBG01000001.1"/>
</dbReference>
<dbReference type="EMBL" id="NIBG01000001">
    <property type="protein sequence ID" value="PAB61120.1"/>
    <property type="molecule type" value="Genomic_DNA"/>
</dbReference>
<dbReference type="PANTHER" id="PTHR40459:SF1">
    <property type="entry name" value="CONSERVED HYPOTHETICAL ALANINE AND LEUCINE RICH PROTEIN"/>
    <property type="match status" value="1"/>
</dbReference>
<dbReference type="InterPro" id="IPR008927">
    <property type="entry name" value="6-PGluconate_DH-like_C_sf"/>
</dbReference>
<reference evidence="3 4" key="1">
    <citation type="submission" date="2017-06" db="EMBL/GenBank/DDBJ databases">
        <title>Draft genome sequence of anaerobic fermentative bacterium Anaeromicrobium sediminis DY2726D isolated from West Pacific Ocean sediments.</title>
        <authorList>
            <person name="Zeng X."/>
        </authorList>
    </citation>
    <scope>NUCLEOTIDE SEQUENCE [LARGE SCALE GENOMIC DNA]</scope>
    <source>
        <strain evidence="3 4">DY2726D</strain>
    </source>
</reference>
<dbReference type="Gene3D" id="3.40.50.720">
    <property type="entry name" value="NAD(P)-binding Rossmann-like Domain"/>
    <property type="match status" value="1"/>
</dbReference>
<dbReference type="Gene3D" id="1.10.1040.20">
    <property type="entry name" value="ProC-like, C-terminal domain"/>
    <property type="match status" value="1"/>
</dbReference>
<dbReference type="PANTHER" id="PTHR40459">
    <property type="entry name" value="CONSERVED HYPOTHETICAL ALANINE AND LEUCINE RICH PROTEIN"/>
    <property type="match status" value="1"/>
</dbReference>
<dbReference type="SUPFAM" id="SSF48179">
    <property type="entry name" value="6-phosphogluconate dehydrogenase C-terminal domain-like"/>
    <property type="match status" value="1"/>
</dbReference>
<protein>
    <recommendedName>
        <fullName evidence="5">NADP oxidoreductase</fullName>
    </recommendedName>
</protein>
<evidence type="ECO:0000259" key="2">
    <source>
        <dbReference type="Pfam" id="PF10728"/>
    </source>
</evidence>
<feature type="domain" description="DUF2520" evidence="2">
    <location>
        <begin position="146"/>
        <end position="273"/>
    </location>
</feature>
<dbReference type="InterPro" id="IPR037108">
    <property type="entry name" value="TM1727-like_C_sf"/>
</dbReference>
<dbReference type="Pfam" id="PF10728">
    <property type="entry name" value="DUF2520"/>
    <property type="match status" value="1"/>
</dbReference>
<feature type="domain" description="Putative oxidoreductase/dehydrogenase Rossmann-like" evidence="1">
    <location>
        <begin position="12"/>
        <end position="128"/>
    </location>
</feature>
<evidence type="ECO:0000259" key="1">
    <source>
        <dbReference type="Pfam" id="PF10727"/>
    </source>
</evidence>
<evidence type="ECO:0008006" key="5">
    <source>
        <dbReference type="Google" id="ProtNLM"/>
    </source>
</evidence>
<dbReference type="InterPro" id="IPR019665">
    <property type="entry name" value="OxRdtase/DH_put_Rossmann_dom"/>
</dbReference>
<dbReference type="OrthoDB" id="9810755at2"/>
<gene>
    <name evidence="3" type="ORF">CCE28_01450</name>
</gene>
<evidence type="ECO:0000313" key="3">
    <source>
        <dbReference type="EMBL" id="PAB61120.1"/>
    </source>
</evidence>
<name>A0A267MQW1_9FIRM</name>
<sequence length="299" mass="33168">MERVFLIGCDYVKIGFIGAGKVGTAFGMYLKSKGFNIFGYYSKTLESAEKAASLTNSKVSTELNELIKNIDIIFITTTDDKIQQVCNGLVEKNLLSKGQIIVHMSGAHSSRILEKAKLKACFVYSLHPLQSFAQVEKAVEDLNETVFSIEGDEEKIEIIESILKGTGNKYFKLNSEQKSLYHATACVVSNYLVTLMDYGLSIFESIGIDKMEGYGALFPLIEGTINNIHNLGTEKALTGPIARGDIETIKSHISSFKKINKDSLEIYKLMGLKTVDLAQKGKLKDNQKIKDLKKILKEV</sequence>
<dbReference type="SUPFAM" id="SSF51735">
    <property type="entry name" value="NAD(P)-binding Rossmann-fold domains"/>
    <property type="match status" value="1"/>
</dbReference>
<evidence type="ECO:0000313" key="4">
    <source>
        <dbReference type="Proteomes" id="UP000216024"/>
    </source>
</evidence>
<dbReference type="InterPro" id="IPR036291">
    <property type="entry name" value="NAD(P)-bd_dom_sf"/>
</dbReference>
<accession>A0A267MQW1</accession>